<dbReference type="GeneID" id="28996664"/>
<keyword evidence="2" id="KW-1185">Reference proteome</keyword>
<dbReference type="STRING" id="763407.A0A163E0D0"/>
<evidence type="ECO:0000313" key="2">
    <source>
        <dbReference type="Proteomes" id="UP000077315"/>
    </source>
</evidence>
<proteinExistence type="predicted"/>
<protein>
    <submittedName>
        <fullName evidence="1">Uncharacterized protein</fullName>
    </submittedName>
</protein>
<gene>
    <name evidence="1" type="ORF">PHYBLDRAFT_167947</name>
</gene>
<reference evidence="2" key="1">
    <citation type="submission" date="2015-06" db="EMBL/GenBank/DDBJ databases">
        <title>Expansion of signal transduction pathways in fungi by whole-genome duplication.</title>
        <authorList>
            <consortium name="DOE Joint Genome Institute"/>
            <person name="Corrochano L.M."/>
            <person name="Kuo A."/>
            <person name="Marcet-Houben M."/>
            <person name="Polaino S."/>
            <person name="Salamov A."/>
            <person name="Villalobos J.M."/>
            <person name="Alvarez M.I."/>
            <person name="Avalos J."/>
            <person name="Benito E.P."/>
            <person name="Benoit I."/>
            <person name="Burger G."/>
            <person name="Camino L.P."/>
            <person name="Canovas D."/>
            <person name="Cerda-Olmedo E."/>
            <person name="Cheng J.-F."/>
            <person name="Dominguez A."/>
            <person name="Elias M."/>
            <person name="Eslava A.P."/>
            <person name="Glaser F."/>
            <person name="Grimwood J."/>
            <person name="Gutierrez G."/>
            <person name="Heitman J."/>
            <person name="Henrissat B."/>
            <person name="Iturriaga E.A."/>
            <person name="Lang B.F."/>
            <person name="Lavin J.L."/>
            <person name="Lee S."/>
            <person name="Li W."/>
            <person name="Lindquist E."/>
            <person name="Lopez-Garcia S."/>
            <person name="Luque E.M."/>
            <person name="Marcos A.T."/>
            <person name="Martin J."/>
            <person name="McCluskey K."/>
            <person name="Medina H.R."/>
            <person name="Miralles-Duran A."/>
            <person name="Miyazaki A."/>
            <person name="Munoz-Torres E."/>
            <person name="Oguiza J.A."/>
            <person name="Ohm R."/>
            <person name="Olmedo M."/>
            <person name="Orejas M."/>
            <person name="Ortiz-Castellanos L."/>
            <person name="Pisabarro A.G."/>
            <person name="Rodriguez-Romero J."/>
            <person name="Ruiz-Herrera J."/>
            <person name="Ruiz-Vazquez R."/>
            <person name="Sanz C."/>
            <person name="Schackwitz W."/>
            <person name="Schmutz J."/>
            <person name="Shahriari M."/>
            <person name="Shelest E."/>
            <person name="Silva-Franco F."/>
            <person name="Soanes D."/>
            <person name="Syed K."/>
            <person name="Tagua V.G."/>
            <person name="Talbot N.J."/>
            <person name="Thon M."/>
            <person name="De vries R.P."/>
            <person name="Wiebenga A."/>
            <person name="Yadav J.S."/>
            <person name="Braun E.L."/>
            <person name="Baker S."/>
            <person name="Garre V."/>
            <person name="Horwitz B."/>
            <person name="Torres-Martinez S."/>
            <person name="Idnurm A."/>
            <person name="Herrera-Estrella A."/>
            <person name="Gabaldon T."/>
            <person name="Grigoriev I.V."/>
        </authorList>
    </citation>
    <scope>NUCLEOTIDE SEQUENCE [LARGE SCALE GENOMIC DNA]</scope>
    <source>
        <strain evidence="2">NRRL 1555(-)</strain>
    </source>
</reference>
<name>A0A163E0D0_PHYB8</name>
<dbReference type="VEuPathDB" id="FungiDB:PHYBLDRAFT_167947"/>
<accession>A0A163E0D0</accession>
<dbReference type="InParanoid" id="A0A163E0D0"/>
<sequence length="321" mass="36196">MNMFLYVINPTSECLDHHRARKDIDEKCVSTHSQRLRDRNLFKDATMGVVHIAALAALPNLFTRSRALQTKFFRRAETLPSDSLIKALTTVLWKKAQLLKEHQPRSKDPLKEAYVLLCQKEIDMQLASVNRPVTVARGLCKPVWDPVLLLPCTRSERRRLIKWRIAWLAPTPSVECQCGAIKGNRNHMLICSATITLIQKLWSLMDPAPSPEGHLIDYALNCLPRSFKSPGTWCDWWLCLLSLLRVVDQTTSSYKLPEKKAHGQILIDLAAKFHATKPTCPHCILPPTQEPVPGDPFPHLLSKISSVPCQPPPSVPAQNCA</sequence>
<evidence type="ECO:0000313" key="1">
    <source>
        <dbReference type="EMBL" id="OAD74540.1"/>
    </source>
</evidence>
<dbReference type="EMBL" id="KV440979">
    <property type="protein sequence ID" value="OAD74540.1"/>
    <property type="molecule type" value="Genomic_DNA"/>
</dbReference>
<dbReference type="Proteomes" id="UP000077315">
    <property type="component" value="Unassembled WGS sequence"/>
</dbReference>
<dbReference type="AlphaFoldDB" id="A0A163E0D0"/>
<dbReference type="RefSeq" id="XP_018292580.1">
    <property type="nucleotide sequence ID" value="XM_018435758.1"/>
</dbReference>
<organism evidence="1 2">
    <name type="scientific">Phycomyces blakesleeanus (strain ATCC 8743b / DSM 1359 / FGSC 10004 / NBRC 33097 / NRRL 1555)</name>
    <dbReference type="NCBI Taxonomy" id="763407"/>
    <lineage>
        <taxon>Eukaryota</taxon>
        <taxon>Fungi</taxon>
        <taxon>Fungi incertae sedis</taxon>
        <taxon>Mucoromycota</taxon>
        <taxon>Mucoromycotina</taxon>
        <taxon>Mucoromycetes</taxon>
        <taxon>Mucorales</taxon>
        <taxon>Phycomycetaceae</taxon>
        <taxon>Phycomyces</taxon>
    </lineage>
</organism>